<dbReference type="Proteomes" id="UP000285567">
    <property type="component" value="Unassembled WGS sequence"/>
</dbReference>
<keyword evidence="2" id="KW-0378">Hydrolase</keyword>
<gene>
    <name evidence="2" type="ORF">BU097_09775</name>
</gene>
<comment type="caution">
    <text evidence="2">The sequence shown here is derived from an EMBL/GenBank/DDBJ whole genome shotgun (WGS) entry which is preliminary data.</text>
</comment>
<dbReference type="InterPro" id="IPR001279">
    <property type="entry name" value="Metallo-B-lactamas"/>
</dbReference>
<name>A0A418IM84_STAXY</name>
<organism evidence="2 3">
    <name type="scientific">Staphylococcus xylosus</name>
    <dbReference type="NCBI Taxonomy" id="1288"/>
    <lineage>
        <taxon>Bacteria</taxon>
        <taxon>Bacillati</taxon>
        <taxon>Bacillota</taxon>
        <taxon>Bacilli</taxon>
        <taxon>Bacillales</taxon>
        <taxon>Staphylococcaceae</taxon>
        <taxon>Staphylococcus</taxon>
    </lineage>
</organism>
<dbReference type="OrthoDB" id="9781189at2"/>
<dbReference type="RefSeq" id="WP_119604056.1">
    <property type="nucleotide sequence ID" value="NZ_QXUL01000049.1"/>
</dbReference>
<dbReference type="InterPro" id="IPR036866">
    <property type="entry name" value="RibonucZ/Hydroxyglut_hydro"/>
</dbReference>
<dbReference type="Gene3D" id="3.60.15.10">
    <property type="entry name" value="Ribonuclease Z/Hydroxyacylglutathione hydrolase-like"/>
    <property type="match status" value="1"/>
</dbReference>
<reference evidence="2 3" key="1">
    <citation type="journal article" date="2016" name="Front. Microbiol.">
        <title>Comprehensive Phylogenetic Analysis of Bovine Non-aureus Staphylococci Species Based on Whole-Genome Sequencing.</title>
        <authorList>
            <person name="Naushad S."/>
            <person name="Barkema H.W."/>
            <person name="Luby C."/>
            <person name="Condas L.A."/>
            <person name="Nobrega D.B."/>
            <person name="Carson D.A."/>
            <person name="De Buck J."/>
        </authorList>
    </citation>
    <scope>NUCLEOTIDE SEQUENCE [LARGE SCALE GENOMIC DNA]</scope>
    <source>
        <strain evidence="2 3">SNUC 102</strain>
    </source>
</reference>
<proteinExistence type="predicted"/>
<dbReference type="AlphaFoldDB" id="A0A418IM84"/>
<dbReference type="Pfam" id="PF12706">
    <property type="entry name" value="Lactamase_B_2"/>
    <property type="match status" value="1"/>
</dbReference>
<accession>A0A418IM84</accession>
<evidence type="ECO:0000313" key="2">
    <source>
        <dbReference type="EMBL" id="RIN09737.1"/>
    </source>
</evidence>
<evidence type="ECO:0000313" key="3">
    <source>
        <dbReference type="Proteomes" id="UP000285567"/>
    </source>
</evidence>
<dbReference type="SUPFAM" id="SSF56281">
    <property type="entry name" value="Metallo-hydrolase/oxidoreductase"/>
    <property type="match status" value="1"/>
</dbReference>
<protein>
    <submittedName>
        <fullName evidence="2">Metal-dependent hydrolase</fullName>
    </submittedName>
</protein>
<dbReference type="GO" id="GO:0016787">
    <property type="term" value="F:hydrolase activity"/>
    <property type="evidence" value="ECO:0007669"/>
    <property type="project" value="UniProtKB-KW"/>
</dbReference>
<keyword evidence="3" id="KW-1185">Reference proteome</keyword>
<evidence type="ECO:0000259" key="1">
    <source>
        <dbReference type="Pfam" id="PF12706"/>
    </source>
</evidence>
<feature type="domain" description="Metallo-beta-lactamase" evidence="1">
    <location>
        <begin position="40"/>
        <end position="240"/>
    </location>
</feature>
<sequence>MRIEFLGTAGGVPSLYKSVSQHIDTIQRTGPAIYIHDLQLLIDTSEDIFYQLRRSQIHDIKYGIYSHWHPDHTMGLRIWETLNHDFINKIPQSKKSKIYITKQQVADFKKYFGHWDHLNYLSELGVIEKEIVENDSRIKINNVSVEWIQLAEEFAFGFYITSNAQRILIIPDEIKKYTPIEKVKEVDVAILPFGSNEVNPVTHERIHEAGMLDELGEIRFEESIELAYEINAKYTYFTHIEATESLNEMQVIKLEQQLKQSGLKATIAYDGLIIQT</sequence>
<dbReference type="EMBL" id="QXUL01000049">
    <property type="protein sequence ID" value="RIN09737.1"/>
    <property type="molecule type" value="Genomic_DNA"/>
</dbReference>